<protein>
    <recommendedName>
        <fullName evidence="5">CHHC U11-48K-type domain-containing protein</fullName>
    </recommendedName>
</protein>
<dbReference type="AlphaFoldDB" id="A0A7S4CV87"/>
<evidence type="ECO:0000256" key="3">
    <source>
        <dbReference type="ARBA" id="ARBA00022833"/>
    </source>
</evidence>
<gene>
    <name evidence="6" type="ORF">EGYM00163_LOCUS17510</name>
</gene>
<dbReference type="PROSITE" id="PS51800">
    <property type="entry name" value="ZF_CHHC_U11_48K"/>
    <property type="match status" value="5"/>
</dbReference>
<dbReference type="PANTHER" id="PTHR21402:SF10">
    <property type="entry name" value="U11_U12 SMALL NUCLEAR RIBONUCLEOPROTEIN 48 KDA PROTEIN"/>
    <property type="match status" value="1"/>
</dbReference>
<dbReference type="GO" id="GO:0008270">
    <property type="term" value="F:zinc ion binding"/>
    <property type="evidence" value="ECO:0007669"/>
    <property type="project" value="UniProtKB-KW"/>
</dbReference>
<feature type="domain" description="CHHC U11-48K-type" evidence="5">
    <location>
        <begin position="242"/>
        <end position="269"/>
    </location>
</feature>
<feature type="region of interest" description="Disordered" evidence="4">
    <location>
        <begin position="469"/>
        <end position="511"/>
    </location>
</feature>
<dbReference type="InterPro" id="IPR022776">
    <property type="entry name" value="TRM13/UPF0224_CHHC_Znf_dom"/>
</dbReference>
<feature type="region of interest" description="Disordered" evidence="4">
    <location>
        <begin position="42"/>
        <end position="76"/>
    </location>
</feature>
<dbReference type="PANTHER" id="PTHR21402">
    <property type="entry name" value="GAMETOCYTE SPECIFIC FACTOR 1-RELATED"/>
    <property type="match status" value="1"/>
</dbReference>
<feature type="region of interest" description="Disordered" evidence="4">
    <location>
        <begin position="216"/>
        <end position="238"/>
    </location>
</feature>
<evidence type="ECO:0000256" key="1">
    <source>
        <dbReference type="ARBA" id="ARBA00022723"/>
    </source>
</evidence>
<evidence type="ECO:0000256" key="2">
    <source>
        <dbReference type="ARBA" id="ARBA00022771"/>
    </source>
</evidence>
<feature type="domain" description="CHHC U11-48K-type" evidence="5">
    <location>
        <begin position="276"/>
        <end position="303"/>
    </location>
</feature>
<organism evidence="6">
    <name type="scientific">Eutreptiella gymnastica</name>
    <dbReference type="NCBI Taxonomy" id="73025"/>
    <lineage>
        <taxon>Eukaryota</taxon>
        <taxon>Discoba</taxon>
        <taxon>Euglenozoa</taxon>
        <taxon>Euglenida</taxon>
        <taxon>Spirocuta</taxon>
        <taxon>Euglenophyceae</taxon>
        <taxon>Eutreptiales</taxon>
        <taxon>Eutreptiaceae</taxon>
        <taxon>Eutreptiella</taxon>
    </lineage>
</organism>
<keyword evidence="2" id="KW-0863">Zinc-finger</keyword>
<feature type="domain" description="CHHC U11-48K-type" evidence="5">
    <location>
        <begin position="151"/>
        <end position="178"/>
    </location>
</feature>
<accession>A0A7S4CV87</accession>
<keyword evidence="3" id="KW-0862">Zinc</keyword>
<proteinExistence type="predicted"/>
<evidence type="ECO:0000313" key="6">
    <source>
        <dbReference type="EMBL" id="CAE0806383.1"/>
    </source>
</evidence>
<feature type="domain" description="CHHC U11-48K-type" evidence="5">
    <location>
        <begin position="111"/>
        <end position="138"/>
    </location>
</feature>
<feature type="compositionally biased region" description="Low complexity" evidence="4">
    <location>
        <begin position="469"/>
        <end position="482"/>
    </location>
</feature>
<dbReference type="InterPro" id="IPR051591">
    <property type="entry name" value="UPF0224_FAM112_RNA_Proc"/>
</dbReference>
<dbReference type="Pfam" id="PF05253">
    <property type="entry name" value="zf-U11-48K"/>
    <property type="match status" value="5"/>
</dbReference>
<reference evidence="6" key="1">
    <citation type="submission" date="2021-01" db="EMBL/GenBank/DDBJ databases">
        <authorList>
            <person name="Corre E."/>
            <person name="Pelletier E."/>
            <person name="Niang G."/>
            <person name="Scheremetjew M."/>
            <person name="Finn R."/>
            <person name="Kale V."/>
            <person name="Holt S."/>
            <person name="Cochrane G."/>
            <person name="Meng A."/>
            <person name="Brown T."/>
            <person name="Cohen L."/>
        </authorList>
    </citation>
    <scope>NUCLEOTIDE SEQUENCE</scope>
    <source>
        <strain evidence="6">CCMP1594</strain>
    </source>
</reference>
<sequence>MLTDLSTLQQGYYRLVLQRCNTPQGNEWEEVWKVQWNVGHADKGSADEGAGGATSELDEEQHFEKESDIKSPVDDKPKMKGGLDMFFASRPGFAKLAGDGASSANAAGGKMYRCPFDHTHQVPRGDIVPHVKTCSSSPMVNKQAALSGNSLVNCPYNPAHRMPAKSILRHMNRCPSCPTGPLDGPATCPVVPTTEKPERTPGGLDMFLAANSQIKSSTTPADAGPKDAQTPNDAAATPTERVLPCPLDRSHLVPASEMVAHMKTCPARAVVGDNASVPCPFNHSHVMALKTLLRHMVKCSSGPGEAAMLGKKDKNKNLKTKDKNARNRLGVRDGPYGHHRGHWEQAYLPPRGAYNMEPAAFGADGSGFSPDGAFVQDGAYSQNFVAQYGLDLGYGAAGILQDQQAYLQQMYQQPPAAVDPQEALGAVAVAVAVDGDVAAPVEVAAPAAAPAVAEAEVVEEEDEIVVPVQPEAQATPEAAATPLESDSVLGPGPVSTGTPGQQGPAWYPQQAQGNAVKGPKSLCCCPFDAAHRVPGYMLLAHLKTCSASPMVAPQPMMRQDTVISCPFNPNHRMPAHAISRHIAWCPSILEHS</sequence>
<keyword evidence="1" id="KW-0479">Metal-binding</keyword>
<feature type="compositionally biased region" description="Basic and acidic residues" evidence="4">
    <location>
        <begin position="60"/>
        <end position="76"/>
    </location>
</feature>
<dbReference type="EMBL" id="HBJA01049445">
    <property type="protein sequence ID" value="CAE0806383.1"/>
    <property type="molecule type" value="Transcribed_RNA"/>
</dbReference>
<evidence type="ECO:0000259" key="5">
    <source>
        <dbReference type="PROSITE" id="PS51800"/>
    </source>
</evidence>
<name>A0A7S4CV87_9EUGL</name>
<feature type="domain" description="CHHC U11-48K-type" evidence="5">
    <location>
        <begin position="562"/>
        <end position="589"/>
    </location>
</feature>
<evidence type="ECO:0000256" key="4">
    <source>
        <dbReference type="SAM" id="MobiDB-lite"/>
    </source>
</evidence>